<feature type="region of interest" description="Disordered" evidence="1">
    <location>
        <begin position="542"/>
        <end position="568"/>
    </location>
</feature>
<feature type="domain" description="DUF5979" evidence="4">
    <location>
        <begin position="2042"/>
        <end position="2113"/>
    </location>
</feature>
<keyword evidence="6" id="KW-1185">Reference proteome</keyword>
<feature type="region of interest" description="Disordered" evidence="1">
    <location>
        <begin position="913"/>
        <end position="932"/>
    </location>
</feature>
<feature type="domain" description="DUF5979" evidence="4">
    <location>
        <begin position="1931"/>
        <end position="2038"/>
    </location>
</feature>
<evidence type="ECO:0000259" key="3">
    <source>
        <dbReference type="Pfam" id="PF01345"/>
    </source>
</evidence>
<dbReference type="Pfam" id="PF01345">
    <property type="entry name" value="DUF11"/>
    <property type="match status" value="1"/>
</dbReference>
<dbReference type="Proteomes" id="UP001239083">
    <property type="component" value="Unassembled WGS sequence"/>
</dbReference>
<name>A0ABU0R7W7_9MICO</name>
<feature type="domain" description="DUF5979" evidence="4">
    <location>
        <begin position="1820"/>
        <end position="1927"/>
    </location>
</feature>
<dbReference type="EMBL" id="JAUSYY010000001">
    <property type="protein sequence ID" value="MDQ0894178.1"/>
    <property type="molecule type" value="Genomic_DNA"/>
</dbReference>
<sequence>MYPGGYTVFTSARRHSRAHRARHLASARSGTTRSAPWYQRLGAVAVAIVLALLAGLMTATPAVAAEAALTVQKVVDGAETATHVPGDEFTYTITVGCDDTDCVDAELVDEVPAAFEGFEILGTSVRPSSQPATVELDGCDGVASADCTLRATFEQPLDAGGVGIRAGDTYQLTLTLKVPQDLAPTWAFNGQPVPNTATATATTADTVTDAAEVTIDIARQVDVEISKTWTPAAQQFQPGVPSTVELAVRNASNVHAASLVLQDPATAIEGATELEASNPFRIVDFTGFGDVTAPAGSDTVTVDAYVYNAGSWTWISGAPSPAGEIALPDGVDTANVGGLRLTFTSTDGDAITADGTAGLVPFEVVQRATDRVSDAPLVLGAQALNEVDATVHVSGADPVTKSATAPYAITGLDVQVQATKSITPARIPAGTTATATVGAKNTSNGPLSSLVVADDDYFTEDLRFGGFTAPLSFPEGATDASLTWTFSDGTRLEAPVAAGETPGAPTAPDGAHLTGFAVEYGGSIAPGAIVNLSFAIDTAPDLVESESGSPERTTNTVDVTGTNPAGAASAEASAPLDVFIPDISLAIDKKLSPAQPVTAGGTVVAQLPTTTGTDSAYVSPNRIVIEDTWRDDEPGDFWNAFNPVAIAPTQVLSGSTLTVEALVDGDWEQIAHFAPAGPTEVFSGDLADLAPGVDGTSITGLRYTFEHPTGFAAGTTVSPNTVFQARSELRDGSGPTAVADAAARDYENLAVAGATGVVAGGTPVTSDDVQDVADARVIAYAGDGSLVAGKTWNPSVLSSQSGTTATSTLGWGVMTSGYDSVTIADPNGGESAPEETVFQAFDLQRISASSDAKWKWDTVTSIELYAAGTWQQLAAPGGSWMTGDRFAGYTLNPAQSAATTGVRITVVPNDAARAASSDPLRPQPGSGVAPSAAGQLRTVDLVWQLRNTVRVPDAAGRWATATHGYNDADPATIWNTVGVSGVLRGTPVGPATDRDDLTLVDQQPAVKVQKQVSRTVVPIPVAGEVPADGYPSVDYRVTAVNDSASRASYLRVTDPMPCSDATIAECASAPSGWGADPFAEATYDPDTNPFERMNLTDVTFGIPANAGVDRDASLVTLWRLASDGTMTTDVASLAAVDGFTAAQLADVVGVSVRYQGADPASTGGTIRTGAKLAMTLRAQLRVTERSSAQTVIEPVVVANGAFAQSYDPVLFPGNAPYDDADADLELVDGVLDVTAKKTITPGSLLEKDRLTPVAVRLEATDGEATVAAQQVTVEDADPGFWSRFRLTTLGQVDLPAGSDRVRVDVQLGGADEWIEGTPAPAAALPAVDVAEITGLRFVFARADGAVFSTTAPPAGWQATAEFTVQLLDAVRGTGDAVPFPGSVDNAIDTTSSRDDAELYAAATADASDDLELRTGTYALDVAKAPADNVHTVEAATTVPWTLRFTNSGSGYLTIDRLVDTLPTSLEPDFGVEPAYRTSNGGTLATDVDFSYDSQTRAVAFTWPDGGRRMAPGETFEITLGIVLKPGLSQGQRATNQFVVTTVQQLAACTNTSGNGQGVLAGLGASQCGTTNFVEPIPGASLATFKGVKGEIDGSLVDGAVNVVTPGGPCITDTEGYYRSPCAANTVIGATDAWKLEAINSGTLPYTSMTLVEPLPFTGDRMLATGGSRGSTYRPILDGSAGLDIAAPDGATVRWQVSTDAAVCTGGGSSTWSADPTCTGNSWSDSTAFTGDWADVTGLRVLVDFSTTAGGALAPGGNVTVRYQTVNTPASDADPGLAPVDVPVTGNFAWNQFGTQAVLTDRTTLRRAPVKAGVTLVGGPLEVRKAITGDAIAYAPDEVLIDLVCVVAGETLDLGDSATLTLTESGDWTASVEGIPLGADCTITEQGPVGEFGETSRTGSPATIEIRQTTAGGTVPAAQTAVVTNVYDFGSLSVTKAVDTAATVGEFGPFAFTLQCTTLLGEEVALAASDRTFTLVEGATHTVTPGTLPVGAECTVDETDADGADSTTYAGDGVTDAGEGSAFATVAPATAVTVTNRFEAGTLSILKTVTGEGAADYGDGPFTAAVQCTYGDQPVYRHDGLAIVPDVPTLVDEVFPVGTVCEVNEVLTGGATEHENPPAIVIAGPEGDESVGAVTALVANDFRVGGLELIKERIGDGVEEFGTGPFEAQVVCTWQKDGETLTVPLADGGFVALSEDSDYRAAIAGIIVGAECTVTETDAGLATHTTLDPDGGIVTILDPVLEQEPATVVITNRFDVGQLSLDKTVDRGTVTIGDDVTYTVTVRNTGQIDARDLTVTDTLPAGASFVRAGPAAKVDGARAEWLLAELPVGGTAAFTITVRYAATGEYVNTATVTNPGGPWRAVEAQHACTDGSDASCAAVSVLSLATTGVDGIMPLLAITALAMLLGLLLLAARRRSRPGSAR</sequence>
<protein>
    <submittedName>
        <fullName evidence="5">Repeat protein (TIGR01451 family)/fimbrial isopeptide formation D2 family protein</fullName>
    </submittedName>
</protein>
<dbReference type="PANTHER" id="PTHR34819">
    <property type="entry name" value="LARGE CYSTEINE-RICH PERIPLASMIC PROTEIN OMCB"/>
    <property type="match status" value="1"/>
</dbReference>
<keyword evidence="2" id="KW-1133">Transmembrane helix</keyword>
<dbReference type="InterPro" id="IPR001434">
    <property type="entry name" value="OmcB-like_DUF11"/>
</dbReference>
<gene>
    <name evidence="5" type="ORF">QFZ26_001733</name>
</gene>
<evidence type="ECO:0000256" key="1">
    <source>
        <dbReference type="SAM" id="MobiDB-lite"/>
    </source>
</evidence>
<feature type="transmembrane region" description="Helical" evidence="2">
    <location>
        <begin position="2391"/>
        <end position="2411"/>
    </location>
</feature>
<dbReference type="InterPro" id="IPR051172">
    <property type="entry name" value="Chlamydia_OmcB"/>
</dbReference>
<dbReference type="Pfam" id="PF19407">
    <property type="entry name" value="DUF5979"/>
    <property type="match status" value="4"/>
</dbReference>
<keyword evidence="2" id="KW-0812">Transmembrane</keyword>
<accession>A0ABU0R7W7</accession>
<feature type="domain" description="DUF11" evidence="3">
    <location>
        <begin position="2258"/>
        <end position="2353"/>
    </location>
</feature>
<keyword evidence="2" id="KW-0472">Membrane</keyword>
<comment type="caution">
    <text evidence="5">The sequence shown here is derived from an EMBL/GenBank/DDBJ whole genome shotgun (WGS) entry which is preliminary data.</text>
</comment>
<evidence type="ECO:0000256" key="2">
    <source>
        <dbReference type="SAM" id="Phobius"/>
    </source>
</evidence>
<evidence type="ECO:0000313" key="5">
    <source>
        <dbReference type="EMBL" id="MDQ0894178.1"/>
    </source>
</evidence>
<evidence type="ECO:0000259" key="4">
    <source>
        <dbReference type="Pfam" id="PF19407"/>
    </source>
</evidence>
<feature type="compositionally biased region" description="Polar residues" evidence="1">
    <location>
        <begin position="546"/>
        <end position="563"/>
    </location>
</feature>
<dbReference type="InterPro" id="IPR047589">
    <property type="entry name" value="DUF11_rpt"/>
</dbReference>
<dbReference type="NCBIfam" id="TIGR01451">
    <property type="entry name" value="B_ant_repeat"/>
    <property type="match status" value="1"/>
</dbReference>
<dbReference type="PANTHER" id="PTHR34819:SF3">
    <property type="entry name" value="CELL SURFACE PROTEIN"/>
    <property type="match status" value="1"/>
</dbReference>
<organism evidence="5 6">
    <name type="scientific">Agromyces ramosus</name>
    <dbReference type="NCBI Taxonomy" id="33879"/>
    <lineage>
        <taxon>Bacteria</taxon>
        <taxon>Bacillati</taxon>
        <taxon>Actinomycetota</taxon>
        <taxon>Actinomycetes</taxon>
        <taxon>Micrococcales</taxon>
        <taxon>Microbacteriaceae</taxon>
        <taxon>Agromyces</taxon>
    </lineage>
</organism>
<feature type="domain" description="DUF5979" evidence="4">
    <location>
        <begin position="2153"/>
        <end position="2254"/>
    </location>
</feature>
<reference evidence="5 6" key="1">
    <citation type="submission" date="2023-07" db="EMBL/GenBank/DDBJ databases">
        <title>Comparative genomics of wheat-associated soil bacteria to identify genetic determinants of phenazine resistance.</title>
        <authorList>
            <person name="Mouncey N."/>
        </authorList>
    </citation>
    <scope>NUCLEOTIDE SEQUENCE [LARGE SCALE GENOMIC DNA]</scope>
    <source>
        <strain evidence="5 6">V3I3</strain>
    </source>
</reference>
<dbReference type="InterPro" id="IPR046022">
    <property type="entry name" value="DUF5979"/>
</dbReference>
<proteinExistence type="predicted"/>
<evidence type="ECO:0000313" key="6">
    <source>
        <dbReference type="Proteomes" id="UP001239083"/>
    </source>
</evidence>
<dbReference type="Gene3D" id="2.60.40.740">
    <property type="match status" value="1"/>
</dbReference>